<evidence type="ECO:0000313" key="1">
    <source>
        <dbReference type="EMBL" id="JAH82331.1"/>
    </source>
</evidence>
<dbReference type="AlphaFoldDB" id="A0A0E9VW69"/>
<reference evidence="1" key="2">
    <citation type="journal article" date="2015" name="Fish Shellfish Immunol.">
        <title>Early steps in the European eel (Anguilla anguilla)-Vibrio vulnificus interaction in the gills: Role of the RtxA13 toxin.</title>
        <authorList>
            <person name="Callol A."/>
            <person name="Pajuelo D."/>
            <person name="Ebbesson L."/>
            <person name="Teles M."/>
            <person name="MacKenzie S."/>
            <person name="Amaro C."/>
        </authorList>
    </citation>
    <scope>NUCLEOTIDE SEQUENCE</scope>
</reference>
<protein>
    <submittedName>
        <fullName evidence="1">Uncharacterized protein</fullName>
    </submittedName>
</protein>
<dbReference type="EMBL" id="GBXM01026246">
    <property type="protein sequence ID" value="JAH82331.1"/>
    <property type="molecule type" value="Transcribed_RNA"/>
</dbReference>
<name>A0A0E9VW69_ANGAN</name>
<proteinExistence type="predicted"/>
<reference evidence="1" key="1">
    <citation type="submission" date="2014-11" db="EMBL/GenBank/DDBJ databases">
        <authorList>
            <person name="Amaro Gonzalez C."/>
        </authorList>
    </citation>
    <scope>NUCLEOTIDE SEQUENCE</scope>
</reference>
<sequence length="20" mass="2094">MLIATSIIDSGECRQGCALL</sequence>
<accession>A0A0E9VW69</accession>
<organism evidence="1">
    <name type="scientific">Anguilla anguilla</name>
    <name type="common">European freshwater eel</name>
    <name type="synonym">Muraena anguilla</name>
    <dbReference type="NCBI Taxonomy" id="7936"/>
    <lineage>
        <taxon>Eukaryota</taxon>
        <taxon>Metazoa</taxon>
        <taxon>Chordata</taxon>
        <taxon>Craniata</taxon>
        <taxon>Vertebrata</taxon>
        <taxon>Euteleostomi</taxon>
        <taxon>Actinopterygii</taxon>
        <taxon>Neopterygii</taxon>
        <taxon>Teleostei</taxon>
        <taxon>Anguilliformes</taxon>
        <taxon>Anguillidae</taxon>
        <taxon>Anguilla</taxon>
    </lineage>
</organism>